<dbReference type="GO" id="GO:0070181">
    <property type="term" value="F:small ribosomal subunit rRNA binding"/>
    <property type="evidence" value="ECO:0007669"/>
    <property type="project" value="UniProtKB-UniRule"/>
</dbReference>
<dbReference type="SUPFAM" id="SSF52540">
    <property type="entry name" value="P-loop containing nucleoside triphosphate hydrolases"/>
    <property type="match status" value="1"/>
</dbReference>
<keyword evidence="6" id="KW-1003">Cell membrane</keyword>
<evidence type="ECO:0000256" key="2">
    <source>
        <dbReference type="ARBA" id="ARBA00020484"/>
    </source>
</evidence>
<dbReference type="CDD" id="cd04163">
    <property type="entry name" value="Era"/>
    <property type="match status" value="1"/>
</dbReference>
<dbReference type="NCBIfam" id="TIGR00231">
    <property type="entry name" value="small_GTP"/>
    <property type="match status" value="1"/>
</dbReference>
<dbReference type="GO" id="GO:0000028">
    <property type="term" value="P:ribosomal small subunit assembly"/>
    <property type="evidence" value="ECO:0007669"/>
    <property type="project" value="TreeGrafter"/>
</dbReference>
<dbReference type="InterPro" id="IPR005225">
    <property type="entry name" value="Small_GTP-bd"/>
</dbReference>
<keyword evidence="3 6" id="KW-0547">Nucleotide-binding</keyword>
<dbReference type="EMBL" id="VIAE01000007">
    <property type="protein sequence ID" value="TVY12176.1"/>
    <property type="molecule type" value="Genomic_DNA"/>
</dbReference>
<comment type="similarity">
    <text evidence="1 6 7 8">Belongs to the TRAFAC class TrmE-Era-EngA-EngB-Septin-like GTPase superfamily. Era GTPase family.</text>
</comment>
<feature type="region of interest" description="G5" evidence="7">
    <location>
        <begin position="150"/>
        <end position="152"/>
    </location>
</feature>
<dbReference type="SUPFAM" id="SSF54814">
    <property type="entry name" value="Prokaryotic type KH domain (KH-domain type II)"/>
    <property type="match status" value="1"/>
</dbReference>
<dbReference type="InterPro" id="IPR004044">
    <property type="entry name" value="KH_dom_type_2"/>
</dbReference>
<feature type="binding site" evidence="6">
    <location>
        <begin position="120"/>
        <end position="123"/>
    </location>
    <ligand>
        <name>GTP</name>
        <dbReference type="ChEBI" id="CHEBI:37565"/>
    </ligand>
</feature>
<evidence type="ECO:0000313" key="12">
    <source>
        <dbReference type="Proteomes" id="UP000320078"/>
    </source>
</evidence>
<dbReference type="InterPro" id="IPR005662">
    <property type="entry name" value="GTPase_Era-like"/>
</dbReference>
<dbReference type="InterPro" id="IPR015946">
    <property type="entry name" value="KH_dom-like_a/b"/>
</dbReference>
<dbReference type="RefSeq" id="WP_144658471.1">
    <property type="nucleotide sequence ID" value="NZ_VIAE01000007.1"/>
</dbReference>
<evidence type="ECO:0000259" key="10">
    <source>
        <dbReference type="PROSITE" id="PS51713"/>
    </source>
</evidence>
<comment type="caution">
    <text evidence="6">Lacks conserved residue(s) required for the propagation of feature annotation.</text>
</comment>
<sequence>MALFKSGFITMIGKTNVGKSTLFNMLMNQKISITSSKSQTTDKQIMGIYNEKDFQLIFVDNPGFYTNDKISIYKIDSIALNNLKEMDVVLFVVDKECGIVEKNILNIIKKYNKKIILIINKIDLLKSKILIDRIILSYLKYSAFEYIIPLSAVTNQNLEIFKKKILSLIPEGPLYYPKNIITNLSEEDLMIDLIREKILFYIHKEIPYICSISIENIVEKKEIGLKEVSVVIFVLKRSQKKILIGKNGFKLKKIGIAARKDINQILKKRIYLELWVKIDNKNSN</sequence>
<dbReference type="InterPro" id="IPR030388">
    <property type="entry name" value="G_ERA_dom"/>
</dbReference>
<dbReference type="HAMAP" id="MF_00367">
    <property type="entry name" value="GTPase_Era"/>
    <property type="match status" value="1"/>
</dbReference>
<dbReference type="PANTHER" id="PTHR42698:SF1">
    <property type="entry name" value="GTPASE ERA, MITOCHONDRIAL"/>
    <property type="match status" value="1"/>
</dbReference>
<keyword evidence="12" id="KW-1185">Reference proteome</keyword>
<keyword evidence="6" id="KW-0690">Ribosome biogenesis</keyword>
<dbReference type="GO" id="GO:0043024">
    <property type="term" value="F:ribosomal small subunit binding"/>
    <property type="evidence" value="ECO:0007669"/>
    <property type="project" value="TreeGrafter"/>
</dbReference>
<comment type="subunit">
    <text evidence="6">Monomer.</text>
</comment>
<dbReference type="InterPro" id="IPR009019">
    <property type="entry name" value="KH_sf_prok-type"/>
</dbReference>
<accession>A0A559KJ74</accession>
<dbReference type="PRINTS" id="PR00326">
    <property type="entry name" value="GTP1OBG"/>
</dbReference>
<comment type="function">
    <text evidence="6">An essential GTPase that binds both GDP and GTP, with rapid nucleotide exchange. Plays a role in 16S rRNA processing and 30S ribosomal subunit biogenesis and possibly also in cell cycle regulation and energy metabolism.</text>
</comment>
<name>A0A559KJ74_9MOLU</name>
<dbReference type="Gene3D" id="3.40.50.300">
    <property type="entry name" value="P-loop containing nucleotide triphosphate hydrolases"/>
    <property type="match status" value="1"/>
</dbReference>
<dbReference type="GO" id="GO:0005886">
    <property type="term" value="C:plasma membrane"/>
    <property type="evidence" value="ECO:0007669"/>
    <property type="project" value="UniProtKB-SubCell"/>
</dbReference>
<dbReference type="Pfam" id="PF01926">
    <property type="entry name" value="MMR_HSR1"/>
    <property type="match status" value="1"/>
</dbReference>
<feature type="region of interest" description="G2" evidence="7">
    <location>
        <begin position="39"/>
        <end position="43"/>
    </location>
</feature>
<evidence type="ECO:0000256" key="5">
    <source>
        <dbReference type="ARBA" id="ARBA00023134"/>
    </source>
</evidence>
<dbReference type="Gene3D" id="3.30.300.20">
    <property type="match status" value="1"/>
</dbReference>
<dbReference type="AlphaFoldDB" id="A0A559KJ74"/>
<keyword evidence="5 6" id="KW-0342">GTP-binding</keyword>
<organism evidence="11 12">
    <name type="scientific">Candidatus Phytoplasma pini</name>
    <dbReference type="NCBI Taxonomy" id="267362"/>
    <lineage>
        <taxon>Bacteria</taxon>
        <taxon>Bacillati</taxon>
        <taxon>Mycoplasmatota</taxon>
        <taxon>Mollicutes</taxon>
        <taxon>Acholeplasmatales</taxon>
        <taxon>Acholeplasmataceae</taxon>
        <taxon>Candidatus Phytoplasma</taxon>
    </lineage>
</organism>
<dbReference type="Proteomes" id="UP000320078">
    <property type="component" value="Unassembled WGS sequence"/>
</dbReference>
<evidence type="ECO:0000259" key="9">
    <source>
        <dbReference type="PROSITE" id="PS50823"/>
    </source>
</evidence>
<keyword evidence="4 6" id="KW-0694">RNA-binding</keyword>
<gene>
    <name evidence="6 11" type="primary">era</name>
    <name evidence="11" type="ORF">MDPP_00298</name>
</gene>
<dbReference type="Pfam" id="PF07650">
    <property type="entry name" value="KH_2"/>
    <property type="match status" value="1"/>
</dbReference>
<evidence type="ECO:0000313" key="11">
    <source>
        <dbReference type="EMBL" id="TVY12176.1"/>
    </source>
</evidence>
<proteinExistence type="inferred from homology"/>
<feature type="binding site" evidence="6">
    <location>
        <begin position="13"/>
        <end position="20"/>
    </location>
    <ligand>
        <name>GTP</name>
        <dbReference type="ChEBI" id="CHEBI:37565"/>
    </ligand>
</feature>
<evidence type="ECO:0000256" key="6">
    <source>
        <dbReference type="HAMAP-Rule" id="MF_00367"/>
    </source>
</evidence>
<dbReference type="PROSITE" id="PS51713">
    <property type="entry name" value="G_ERA"/>
    <property type="match status" value="1"/>
</dbReference>
<protein>
    <recommendedName>
        <fullName evidence="2 6">GTPase Era</fullName>
    </recommendedName>
</protein>
<evidence type="ECO:0000256" key="3">
    <source>
        <dbReference type="ARBA" id="ARBA00022741"/>
    </source>
</evidence>
<dbReference type="GO" id="GO:0005829">
    <property type="term" value="C:cytosol"/>
    <property type="evidence" value="ECO:0007669"/>
    <property type="project" value="TreeGrafter"/>
</dbReference>
<dbReference type="GO" id="GO:0003924">
    <property type="term" value="F:GTPase activity"/>
    <property type="evidence" value="ECO:0007669"/>
    <property type="project" value="UniProtKB-UniRule"/>
</dbReference>
<feature type="domain" description="KH type-2" evidence="9">
    <location>
        <begin position="202"/>
        <end position="280"/>
    </location>
</feature>
<evidence type="ECO:0000256" key="8">
    <source>
        <dbReference type="RuleBase" id="RU003761"/>
    </source>
</evidence>
<comment type="subcellular location">
    <subcellularLocation>
        <location evidence="6">Cytoplasm</location>
    </subcellularLocation>
    <subcellularLocation>
        <location evidence="6">Cell membrane</location>
        <topology evidence="6">Peripheral membrane protein</topology>
    </subcellularLocation>
</comment>
<keyword evidence="6" id="KW-0699">rRNA-binding</keyword>
<dbReference type="NCBIfam" id="TIGR00436">
    <property type="entry name" value="era"/>
    <property type="match status" value="1"/>
</dbReference>
<feature type="domain" description="Era-type G" evidence="10">
    <location>
        <begin position="5"/>
        <end position="171"/>
    </location>
</feature>
<comment type="caution">
    <text evidence="11">The sequence shown here is derived from an EMBL/GenBank/DDBJ whole genome shotgun (WGS) entry which is preliminary data.</text>
</comment>
<feature type="region of interest" description="G4" evidence="7">
    <location>
        <begin position="120"/>
        <end position="123"/>
    </location>
</feature>
<keyword evidence="6" id="KW-0472">Membrane</keyword>
<dbReference type="NCBIfam" id="NF000908">
    <property type="entry name" value="PRK00089.1"/>
    <property type="match status" value="1"/>
</dbReference>
<dbReference type="InterPro" id="IPR006073">
    <property type="entry name" value="GTP-bd"/>
</dbReference>
<dbReference type="GO" id="GO:0005525">
    <property type="term" value="F:GTP binding"/>
    <property type="evidence" value="ECO:0007669"/>
    <property type="project" value="UniProtKB-UniRule"/>
</dbReference>
<evidence type="ECO:0000256" key="7">
    <source>
        <dbReference type="PROSITE-ProRule" id="PRU01050"/>
    </source>
</evidence>
<dbReference type="PROSITE" id="PS50823">
    <property type="entry name" value="KH_TYPE_2"/>
    <property type="match status" value="1"/>
</dbReference>
<dbReference type="CDD" id="cd22534">
    <property type="entry name" value="KH-II_Era"/>
    <property type="match status" value="1"/>
</dbReference>
<dbReference type="PANTHER" id="PTHR42698">
    <property type="entry name" value="GTPASE ERA"/>
    <property type="match status" value="1"/>
</dbReference>
<feature type="region of interest" description="G1" evidence="7">
    <location>
        <begin position="13"/>
        <end position="20"/>
    </location>
</feature>
<evidence type="ECO:0000256" key="4">
    <source>
        <dbReference type="ARBA" id="ARBA00022884"/>
    </source>
</evidence>
<feature type="region of interest" description="G3" evidence="7">
    <location>
        <begin position="60"/>
        <end position="63"/>
    </location>
</feature>
<evidence type="ECO:0000256" key="1">
    <source>
        <dbReference type="ARBA" id="ARBA00007921"/>
    </source>
</evidence>
<dbReference type="OrthoDB" id="9805918at2"/>
<keyword evidence="6" id="KW-0963">Cytoplasm</keyword>
<dbReference type="InterPro" id="IPR027417">
    <property type="entry name" value="P-loop_NTPase"/>
</dbReference>
<reference evidence="11 12" key="1">
    <citation type="submission" date="2019-06" db="EMBL/GenBank/DDBJ databases">
        <title>Draft Genome Sequence of Candidatus Phytoplasma pini-Related Strain MDPP: A Resource for Comparative Genomics of Gymnosperm-infecting Phytoplasmas.</title>
        <authorList>
            <person name="Cai W."/>
            <person name="Costanzo S."/>
            <person name="Shao J."/>
            <person name="Zhao Y."/>
            <person name="Davis R."/>
        </authorList>
    </citation>
    <scope>NUCLEOTIDE SEQUENCE [LARGE SCALE GENOMIC DNA]</scope>
    <source>
        <strain evidence="11 12">MDPP</strain>
    </source>
</reference>